<dbReference type="EMBL" id="JANIIK010000039">
    <property type="protein sequence ID" value="KAJ3608566.1"/>
    <property type="molecule type" value="Genomic_DNA"/>
</dbReference>
<evidence type="ECO:0000256" key="4">
    <source>
        <dbReference type="ARBA" id="ARBA00008686"/>
    </source>
</evidence>
<dbReference type="Pfam" id="PF04440">
    <property type="entry name" value="Dysbindin"/>
    <property type="match status" value="1"/>
</dbReference>
<dbReference type="GO" id="GO:0033162">
    <property type="term" value="C:melanosome membrane"/>
    <property type="evidence" value="ECO:0007669"/>
    <property type="project" value="UniProtKB-SubCell"/>
</dbReference>
<organism evidence="17 18">
    <name type="scientific">Muraenolepis orangiensis</name>
    <name type="common">Patagonian moray cod</name>
    <dbReference type="NCBI Taxonomy" id="630683"/>
    <lineage>
        <taxon>Eukaryota</taxon>
        <taxon>Metazoa</taxon>
        <taxon>Chordata</taxon>
        <taxon>Craniata</taxon>
        <taxon>Vertebrata</taxon>
        <taxon>Euteleostomi</taxon>
        <taxon>Actinopterygii</taxon>
        <taxon>Neopterygii</taxon>
        <taxon>Teleostei</taxon>
        <taxon>Neoteleostei</taxon>
        <taxon>Acanthomorphata</taxon>
        <taxon>Zeiogadaria</taxon>
        <taxon>Gadariae</taxon>
        <taxon>Gadiformes</taxon>
        <taxon>Muraenolepidoidei</taxon>
        <taxon>Muraenolepididae</taxon>
        <taxon>Muraenolepis</taxon>
    </lineage>
</organism>
<evidence type="ECO:0000256" key="6">
    <source>
        <dbReference type="ARBA" id="ARBA00022753"/>
    </source>
</evidence>
<proteinExistence type="inferred from homology"/>
<evidence type="ECO:0000313" key="18">
    <source>
        <dbReference type="Proteomes" id="UP001148018"/>
    </source>
</evidence>
<dbReference type="Proteomes" id="UP001148018">
    <property type="component" value="Unassembled WGS sequence"/>
</dbReference>
<dbReference type="AlphaFoldDB" id="A0A9Q0EMG6"/>
<evidence type="ECO:0000256" key="8">
    <source>
        <dbReference type="ARBA" id="ARBA00023018"/>
    </source>
</evidence>
<evidence type="ECO:0000256" key="7">
    <source>
        <dbReference type="ARBA" id="ARBA00022824"/>
    </source>
</evidence>
<evidence type="ECO:0000256" key="15">
    <source>
        <dbReference type="ARBA" id="ARBA00037838"/>
    </source>
</evidence>
<comment type="caution">
    <text evidence="17">The sequence shown here is derived from an EMBL/GenBank/DDBJ whole genome shotgun (WGS) entry which is preliminary data.</text>
</comment>
<evidence type="ECO:0000256" key="10">
    <source>
        <dbReference type="ARBA" id="ARBA00023136"/>
    </source>
</evidence>
<dbReference type="InterPro" id="IPR007531">
    <property type="entry name" value="Dysbindin"/>
</dbReference>
<dbReference type="PANTHER" id="PTHR16294:SF5">
    <property type="entry name" value="DYSBINDIN"/>
    <property type="match status" value="1"/>
</dbReference>
<evidence type="ECO:0000256" key="1">
    <source>
        <dbReference type="ARBA" id="ARBA00004123"/>
    </source>
</evidence>
<dbReference type="GO" id="GO:1904115">
    <property type="term" value="C:axon cytoplasm"/>
    <property type="evidence" value="ECO:0007669"/>
    <property type="project" value="GOC"/>
</dbReference>
<gene>
    <name evidence="17" type="ORF">NHX12_023097</name>
</gene>
<comment type="subcellular location">
    <subcellularLocation>
        <location evidence="15">Cytoplasmic vesicle</location>
        <location evidence="15">Secretory vesicle</location>
        <location evidence="15">Synaptic vesicle membrane</location>
        <topology evidence="15">Peripheral membrane protein</topology>
        <orientation evidence="15">Cytoplasmic side</orientation>
    </subcellularLocation>
    <subcellularLocation>
        <location evidence="3">Endoplasmic reticulum</location>
    </subcellularLocation>
    <subcellularLocation>
        <location evidence="2">Endosome membrane</location>
        <topology evidence="2">Peripheral membrane protein</topology>
        <orientation evidence="2">Cytoplasmic side</orientation>
    </subcellularLocation>
    <subcellularLocation>
        <location evidence="14">Melanosome membrane</location>
        <topology evidence="14">Peripheral membrane protein</topology>
        <orientation evidence="14">Cytoplasmic side</orientation>
    </subcellularLocation>
    <subcellularLocation>
        <location evidence="1">Nucleus</location>
    </subcellularLocation>
    <subcellularLocation>
        <location evidence="13">Postsynaptic density</location>
    </subcellularLocation>
</comment>
<keyword evidence="8" id="KW-0770">Synapse</keyword>
<reference evidence="17" key="1">
    <citation type="submission" date="2022-07" db="EMBL/GenBank/DDBJ databases">
        <title>Chromosome-level genome of Muraenolepis orangiensis.</title>
        <authorList>
            <person name="Kim J."/>
        </authorList>
    </citation>
    <scope>NUCLEOTIDE SEQUENCE</scope>
    <source>
        <strain evidence="17">KU_S4_2022</strain>
        <tissue evidence="17">Muscle</tissue>
    </source>
</reference>
<dbReference type="GO" id="GO:0005634">
    <property type="term" value="C:nucleus"/>
    <property type="evidence" value="ECO:0007669"/>
    <property type="project" value="UniProtKB-SubCell"/>
</dbReference>
<dbReference type="GO" id="GO:0048490">
    <property type="term" value="P:anterograde synaptic vesicle transport"/>
    <property type="evidence" value="ECO:0007669"/>
    <property type="project" value="TreeGrafter"/>
</dbReference>
<evidence type="ECO:0000256" key="16">
    <source>
        <dbReference type="SAM" id="MobiDB-lite"/>
    </source>
</evidence>
<dbReference type="GO" id="GO:0005783">
    <property type="term" value="C:endoplasmic reticulum"/>
    <property type="evidence" value="ECO:0007669"/>
    <property type="project" value="UniProtKB-SubCell"/>
</dbReference>
<dbReference type="GO" id="GO:0030672">
    <property type="term" value="C:synaptic vesicle membrane"/>
    <property type="evidence" value="ECO:0007669"/>
    <property type="project" value="UniProtKB-SubCell"/>
</dbReference>
<dbReference type="GO" id="GO:0031175">
    <property type="term" value="P:neuron projection development"/>
    <property type="evidence" value="ECO:0007669"/>
    <property type="project" value="TreeGrafter"/>
</dbReference>
<evidence type="ECO:0000256" key="5">
    <source>
        <dbReference type="ARBA" id="ARBA00022490"/>
    </source>
</evidence>
<feature type="region of interest" description="Disordered" evidence="16">
    <location>
        <begin position="156"/>
        <end position="210"/>
    </location>
</feature>
<feature type="compositionally biased region" description="Acidic residues" evidence="16">
    <location>
        <begin position="171"/>
        <end position="191"/>
    </location>
</feature>
<dbReference type="GO" id="GO:0005886">
    <property type="term" value="C:plasma membrane"/>
    <property type="evidence" value="ECO:0007669"/>
    <property type="project" value="TreeGrafter"/>
</dbReference>
<protein>
    <submittedName>
        <fullName evidence="17">Uncharacterized protein</fullName>
    </submittedName>
</protein>
<dbReference type="GO" id="GO:0014069">
    <property type="term" value="C:postsynaptic density"/>
    <property type="evidence" value="ECO:0007669"/>
    <property type="project" value="UniProtKB-SubCell"/>
</dbReference>
<dbReference type="GO" id="GO:0010008">
    <property type="term" value="C:endosome membrane"/>
    <property type="evidence" value="ECO:0007669"/>
    <property type="project" value="UniProtKB-SubCell"/>
</dbReference>
<feature type="compositionally biased region" description="Polar residues" evidence="16">
    <location>
        <begin position="157"/>
        <end position="168"/>
    </location>
</feature>
<keyword evidence="10" id="KW-0472">Membrane</keyword>
<evidence type="ECO:0000256" key="3">
    <source>
        <dbReference type="ARBA" id="ARBA00004240"/>
    </source>
</evidence>
<keyword evidence="9" id="KW-0175">Coiled coil</keyword>
<accession>A0A9Q0EMG6</accession>
<evidence type="ECO:0000256" key="13">
    <source>
        <dbReference type="ARBA" id="ARBA00034105"/>
    </source>
</evidence>
<keyword evidence="7" id="KW-0256">Endoplasmic reticulum</keyword>
<evidence type="ECO:0000313" key="17">
    <source>
        <dbReference type="EMBL" id="KAJ3608566.1"/>
    </source>
</evidence>
<dbReference type="GO" id="GO:0060155">
    <property type="term" value="P:platelet dense granule organization"/>
    <property type="evidence" value="ECO:0007669"/>
    <property type="project" value="TreeGrafter"/>
</dbReference>
<keyword evidence="12" id="KW-0968">Cytoplasmic vesicle</keyword>
<keyword evidence="18" id="KW-1185">Reference proteome</keyword>
<evidence type="ECO:0000256" key="12">
    <source>
        <dbReference type="ARBA" id="ARBA00023329"/>
    </source>
</evidence>
<dbReference type="OrthoDB" id="2445127at2759"/>
<evidence type="ECO:0000256" key="9">
    <source>
        <dbReference type="ARBA" id="ARBA00023054"/>
    </source>
</evidence>
<feature type="compositionally biased region" description="Basic residues" evidence="16">
    <location>
        <begin position="200"/>
        <end position="210"/>
    </location>
</feature>
<keyword evidence="5" id="KW-0963">Cytoplasm</keyword>
<dbReference type="GO" id="GO:0031083">
    <property type="term" value="C:BLOC-1 complex"/>
    <property type="evidence" value="ECO:0007669"/>
    <property type="project" value="TreeGrafter"/>
</dbReference>
<sequence length="281" mass="30712">MAKGVLPGPVLTLKVPCPDHMTGGDGRFRVWFNVIGFQLELDGGPGQRGSPPTEQPGAGAPGKLKKYNLEENVHHDMEQYLSTVAIGSMSSMEVNVDMLEQMDLMDMSDHEAMDVFLLSGGEENSATSPVMGPDMGCFTTEISLKVPTQAELLHKLSSLSPDTDTQATEPGEGEGEEEEEGEEGEEGEVEDTLGGGAGGPRRRAVKGVPARRGRRRREWLLVGKTEEDGSSGLFLFRERETHTHTHRMNVILHIRPHSSFLHHVTVILMIPPMCCCIATQR</sequence>
<evidence type="ECO:0000256" key="11">
    <source>
        <dbReference type="ARBA" id="ARBA00023242"/>
    </source>
</evidence>
<dbReference type="PANTHER" id="PTHR16294">
    <property type="entry name" value="DYSTROBREVIN BINDING PROTEIN 1 DYSBINDIN"/>
    <property type="match status" value="1"/>
</dbReference>
<keyword evidence="6" id="KW-0967">Endosome</keyword>
<evidence type="ECO:0000256" key="2">
    <source>
        <dbReference type="ARBA" id="ARBA00004125"/>
    </source>
</evidence>
<dbReference type="GO" id="GO:2000300">
    <property type="term" value="P:regulation of synaptic vesicle exocytosis"/>
    <property type="evidence" value="ECO:0007669"/>
    <property type="project" value="TreeGrafter"/>
</dbReference>
<evidence type="ECO:0000256" key="14">
    <source>
        <dbReference type="ARBA" id="ARBA00037798"/>
    </source>
</evidence>
<feature type="region of interest" description="Disordered" evidence="16">
    <location>
        <begin position="42"/>
        <end position="61"/>
    </location>
</feature>
<name>A0A9Q0EMG6_9TELE</name>
<comment type="similarity">
    <text evidence="4">Belongs to the dysbindin family.</text>
</comment>
<keyword evidence="11" id="KW-0539">Nucleus</keyword>